<sequence length="437" mass="51641">MYFAIPDTTEISAKQSSNQHAYTLYNIHVNGVHHCSLRYSQLHSFHTELQRFLPNFMIQSQPFPPKKLFSLSSRDIEERRMLLERYLQSVVQQKSLISSPYFNDFFFNAQHETYLNASIDKFIPDRTNFTIYLLDRHEIILENLSSHDTLTKLFETCAEKIQLDLEYFPYFSLFLYASDQNHLNLIRPLFSFECPYISLKQAEKFHANCCLVLKKSYWNVTYDLKLLDNPCTQNLLFLQCQYDIHQSQELDSKDLHKQLIQLRDHQQWKEYILLARTSKFSGYILLRECTVNDLSTDELSRCLLAIGNNDLICYYVNDEHEHSFSKEISFKVTRIRCWKVNWTKSDLNLTFEYLVRKNTLQWVTIHTEQAALVSTCLQSMVDEILKKRMDANILMVDADKKNDQQKKTVGLTTRTKSDLDRLNNNELFDRSAGDEDL</sequence>
<comment type="caution">
    <text evidence="5">The sequence shown here is derived from an EMBL/GenBank/DDBJ whole genome shotgun (WGS) entry which is preliminary data.</text>
</comment>
<dbReference type="Pfam" id="PF21271">
    <property type="entry name" value="SNX17-31_F2_FERM"/>
    <property type="match status" value="1"/>
</dbReference>
<dbReference type="InterPro" id="IPR011993">
    <property type="entry name" value="PH-like_dom_sf"/>
</dbReference>
<keyword evidence="3" id="KW-0653">Protein transport</keyword>
<dbReference type="Proteomes" id="UP000663852">
    <property type="component" value="Unassembled WGS sequence"/>
</dbReference>
<evidence type="ECO:0000313" key="7">
    <source>
        <dbReference type="Proteomes" id="UP000663828"/>
    </source>
</evidence>
<dbReference type="InterPro" id="IPR001683">
    <property type="entry name" value="PX_dom"/>
</dbReference>
<dbReference type="Gene3D" id="2.30.29.30">
    <property type="entry name" value="Pleckstrin-homology domain (PH domain)/Phosphotyrosine-binding domain (PTB)"/>
    <property type="match status" value="1"/>
</dbReference>
<dbReference type="InterPro" id="IPR048763">
    <property type="entry name" value="SNX17-31_FERM_F1"/>
</dbReference>
<organism evidence="5 8">
    <name type="scientific">Adineta ricciae</name>
    <name type="common">Rotifer</name>
    <dbReference type="NCBI Taxonomy" id="249248"/>
    <lineage>
        <taxon>Eukaryota</taxon>
        <taxon>Metazoa</taxon>
        <taxon>Spiralia</taxon>
        <taxon>Gnathifera</taxon>
        <taxon>Rotifera</taxon>
        <taxon>Eurotatoria</taxon>
        <taxon>Bdelloidea</taxon>
        <taxon>Adinetida</taxon>
        <taxon>Adinetidae</taxon>
        <taxon>Adineta</taxon>
    </lineage>
</organism>
<accession>A0A813N888</accession>
<dbReference type="InterPro" id="IPR036871">
    <property type="entry name" value="PX_dom_sf"/>
</dbReference>
<dbReference type="Pfam" id="PF18116">
    <property type="entry name" value="SNX17_FERM_C"/>
    <property type="match status" value="1"/>
</dbReference>
<evidence type="ECO:0000256" key="3">
    <source>
        <dbReference type="ARBA" id="ARBA00022927"/>
    </source>
</evidence>
<dbReference type="InterPro" id="IPR048767">
    <property type="entry name" value="SNX17-31_FERM_F2"/>
</dbReference>
<dbReference type="OrthoDB" id="5772781at2759"/>
<dbReference type="Gene3D" id="3.10.20.90">
    <property type="entry name" value="Phosphatidylinositol 3-kinase Catalytic Subunit, Chain A, domain 1"/>
    <property type="match status" value="1"/>
</dbReference>
<evidence type="ECO:0000256" key="1">
    <source>
        <dbReference type="ARBA" id="ARBA00010883"/>
    </source>
</evidence>
<dbReference type="PROSITE" id="PS50195">
    <property type="entry name" value="PX"/>
    <property type="match status" value="1"/>
</dbReference>
<dbReference type="GO" id="GO:0006886">
    <property type="term" value="P:intracellular protein transport"/>
    <property type="evidence" value="ECO:0007669"/>
    <property type="project" value="TreeGrafter"/>
</dbReference>
<dbReference type="Gene3D" id="3.30.1520.10">
    <property type="entry name" value="Phox-like domain"/>
    <property type="match status" value="1"/>
</dbReference>
<dbReference type="SUPFAM" id="SSF64268">
    <property type="entry name" value="PX domain"/>
    <property type="match status" value="1"/>
</dbReference>
<keyword evidence="7" id="KW-1185">Reference proteome</keyword>
<name>A0A813N888_ADIRI</name>
<dbReference type="EMBL" id="CAJNOJ010000003">
    <property type="protein sequence ID" value="CAF0734607.1"/>
    <property type="molecule type" value="Genomic_DNA"/>
</dbReference>
<proteinExistence type="inferred from homology"/>
<evidence type="ECO:0000313" key="8">
    <source>
        <dbReference type="Proteomes" id="UP000663852"/>
    </source>
</evidence>
<protein>
    <recommendedName>
        <fullName evidence="4">PX domain-containing protein</fullName>
    </recommendedName>
</protein>
<dbReference type="Proteomes" id="UP000663828">
    <property type="component" value="Unassembled WGS sequence"/>
</dbReference>
<dbReference type="PANTHER" id="PTHR12431">
    <property type="entry name" value="SORTING NEXIN 17 AND 27"/>
    <property type="match status" value="1"/>
</dbReference>
<dbReference type="Pfam" id="PF00787">
    <property type="entry name" value="PX"/>
    <property type="match status" value="1"/>
</dbReference>
<evidence type="ECO:0000259" key="4">
    <source>
        <dbReference type="PROSITE" id="PS50195"/>
    </source>
</evidence>
<comment type="similarity">
    <text evidence="1">Belongs to the sorting nexin family.</text>
</comment>
<evidence type="ECO:0000313" key="6">
    <source>
        <dbReference type="EMBL" id="CAF0917664.1"/>
    </source>
</evidence>
<gene>
    <name evidence="5" type="ORF">EDS130_LOCUS1348</name>
    <name evidence="6" type="ORF">XAT740_LOCUS8869</name>
</gene>
<dbReference type="AlphaFoldDB" id="A0A813N888"/>
<feature type="domain" description="PX" evidence="4">
    <location>
        <begin position="1"/>
        <end position="113"/>
    </location>
</feature>
<keyword evidence="2" id="KW-0813">Transport</keyword>
<dbReference type="GO" id="GO:0005769">
    <property type="term" value="C:early endosome"/>
    <property type="evidence" value="ECO:0007669"/>
    <property type="project" value="TreeGrafter"/>
</dbReference>
<dbReference type="InterPro" id="IPR040842">
    <property type="entry name" value="SNX17/31_FERM"/>
</dbReference>
<reference evidence="5" key="1">
    <citation type="submission" date="2021-02" db="EMBL/GenBank/DDBJ databases">
        <authorList>
            <person name="Nowell W R."/>
        </authorList>
    </citation>
    <scope>NUCLEOTIDE SEQUENCE</scope>
</reference>
<dbReference type="GO" id="GO:0032456">
    <property type="term" value="P:endocytic recycling"/>
    <property type="evidence" value="ECO:0007669"/>
    <property type="project" value="TreeGrafter"/>
</dbReference>
<dbReference type="GO" id="GO:0035091">
    <property type="term" value="F:phosphatidylinositol binding"/>
    <property type="evidence" value="ECO:0007669"/>
    <property type="project" value="InterPro"/>
</dbReference>
<dbReference type="PANTHER" id="PTHR12431:SF14">
    <property type="entry name" value="LD15323P"/>
    <property type="match status" value="1"/>
</dbReference>
<dbReference type="Pfam" id="PF21273">
    <property type="entry name" value="SNX17-27-31_F1_FERM"/>
    <property type="match status" value="1"/>
</dbReference>
<dbReference type="SMART" id="SM00312">
    <property type="entry name" value="PX"/>
    <property type="match status" value="1"/>
</dbReference>
<dbReference type="EMBL" id="CAJNOR010000448">
    <property type="protein sequence ID" value="CAF0917664.1"/>
    <property type="molecule type" value="Genomic_DNA"/>
</dbReference>
<evidence type="ECO:0000313" key="5">
    <source>
        <dbReference type="EMBL" id="CAF0734607.1"/>
    </source>
</evidence>
<dbReference type="Gene3D" id="1.20.80.60">
    <property type="match status" value="1"/>
</dbReference>
<evidence type="ECO:0000256" key="2">
    <source>
        <dbReference type="ARBA" id="ARBA00022448"/>
    </source>
</evidence>